<evidence type="ECO:0000313" key="2">
    <source>
        <dbReference type="EMBL" id="MFD2912414.1"/>
    </source>
</evidence>
<dbReference type="RefSeq" id="WP_204730760.1">
    <property type="nucleotide sequence ID" value="NZ_JAFBDK010000024.1"/>
</dbReference>
<dbReference type="NCBIfam" id="TIGR03893">
    <property type="entry name" value="lant_SP_1948"/>
    <property type="match status" value="1"/>
</dbReference>
<comment type="caution">
    <text evidence="2">The sequence shown here is derived from an EMBL/GenBank/DDBJ whole genome shotgun (WGS) entry which is preliminary data.</text>
</comment>
<name>A0ABW5ZHI6_9BACL</name>
<dbReference type="NCBIfam" id="TIGR01847">
    <property type="entry name" value="bacteriocin_sig"/>
    <property type="match status" value="1"/>
</dbReference>
<protein>
    <submittedName>
        <fullName evidence="2">Lichenicidin A2 family type 2 lantibiotic</fullName>
    </submittedName>
</protein>
<accession>A0ABW5ZHI6</accession>
<sequence length="66" mass="6989">MSRSEVLKSLNEFQPAGDKMPTLSKEELAKINGGGDVQPETTPTIVPFTGGVVFTVTMSKLFGCNG</sequence>
<reference evidence="3" key="1">
    <citation type="journal article" date="2019" name="Int. J. Syst. Evol. Microbiol.">
        <title>The Global Catalogue of Microorganisms (GCM) 10K type strain sequencing project: providing services to taxonomists for standard genome sequencing and annotation.</title>
        <authorList>
            <consortium name="The Broad Institute Genomics Platform"/>
            <consortium name="The Broad Institute Genome Sequencing Center for Infectious Disease"/>
            <person name="Wu L."/>
            <person name="Ma J."/>
        </authorList>
    </citation>
    <scope>NUCLEOTIDE SEQUENCE [LARGE SCALE GENOMIC DNA]</scope>
    <source>
        <strain evidence="3">KCTC 13528</strain>
    </source>
</reference>
<dbReference type="Proteomes" id="UP001597561">
    <property type="component" value="Unassembled WGS sequence"/>
</dbReference>
<dbReference type="InterPro" id="IPR010133">
    <property type="entry name" value="Bacteriocin_signal_seq"/>
</dbReference>
<keyword evidence="3" id="KW-1185">Reference proteome</keyword>
<proteinExistence type="predicted"/>
<gene>
    <name evidence="2" type="ORF">ACFS5P_11050</name>
</gene>
<dbReference type="EMBL" id="JBHUPG010000020">
    <property type="protein sequence ID" value="MFD2912414.1"/>
    <property type="molecule type" value="Genomic_DNA"/>
</dbReference>
<dbReference type="InterPro" id="IPR027632">
    <property type="entry name" value="Lant_2_A2"/>
</dbReference>
<feature type="region of interest" description="Disordered" evidence="1">
    <location>
        <begin position="1"/>
        <end position="22"/>
    </location>
</feature>
<evidence type="ECO:0000313" key="3">
    <source>
        <dbReference type="Proteomes" id="UP001597561"/>
    </source>
</evidence>
<evidence type="ECO:0000256" key="1">
    <source>
        <dbReference type="SAM" id="MobiDB-lite"/>
    </source>
</evidence>
<dbReference type="Pfam" id="PF16934">
    <property type="entry name" value="Mersacidin"/>
    <property type="match status" value="1"/>
</dbReference>
<organism evidence="2 3">
    <name type="scientific">Jeotgalibacillus terrae</name>
    <dbReference type="NCBI Taxonomy" id="587735"/>
    <lineage>
        <taxon>Bacteria</taxon>
        <taxon>Bacillati</taxon>
        <taxon>Bacillota</taxon>
        <taxon>Bacilli</taxon>
        <taxon>Bacillales</taxon>
        <taxon>Caryophanaceae</taxon>
        <taxon>Jeotgalibacillus</taxon>
    </lineage>
</organism>